<dbReference type="GeneID" id="11948273"/>
<feature type="region of interest" description="Disordered" evidence="1">
    <location>
        <begin position="1"/>
        <end position="126"/>
    </location>
</feature>
<feature type="compositionally biased region" description="Basic and acidic residues" evidence="1">
    <location>
        <begin position="66"/>
        <end position="82"/>
    </location>
</feature>
<sequence length="126" mass="13677">MTTCPLTTHYADGRRPEADANRSADETRSPGGERAASQLLESAAAQEMKTPGTDTVRKPGSPRSLNPERRAKRAEGNRDGSRRGRQPGTASWPRPESLDLRAAECSSCKTKRSDTRARLEAGATRL</sequence>
<dbReference type="Proteomes" id="UP000007569">
    <property type="component" value="Segment"/>
</dbReference>
<name>H9ABP3_9VIRU</name>
<evidence type="ECO:0000313" key="2">
    <source>
        <dbReference type="EMBL" id="AFD04013.1"/>
    </source>
</evidence>
<protein>
    <submittedName>
        <fullName evidence="2">ORF2</fullName>
    </submittedName>
</protein>
<dbReference type="OrthoDB" id="41287at10239"/>
<feature type="compositionally biased region" description="Low complexity" evidence="1">
    <location>
        <begin position="35"/>
        <end position="47"/>
    </location>
</feature>
<evidence type="ECO:0000313" key="3">
    <source>
        <dbReference type="Proteomes" id="UP000007569"/>
    </source>
</evidence>
<gene>
    <name evidence="2" type="primary">ORF2</name>
</gene>
<evidence type="ECO:0000256" key="1">
    <source>
        <dbReference type="SAM" id="MobiDB-lite"/>
    </source>
</evidence>
<feature type="compositionally biased region" description="Basic and acidic residues" evidence="1">
    <location>
        <begin position="11"/>
        <end position="28"/>
    </location>
</feature>
<proteinExistence type="predicted"/>
<dbReference type="KEGG" id="vg:11948273"/>
<reference evidence="2 3" key="1">
    <citation type="journal article" date="2012" name="Nucleic Acids Res.">
        <title>Related haloarchaeal pleomorphic viruses contain different genome types.</title>
        <authorList>
            <person name="Sencilo A."/>
            <person name="Paulin L."/>
            <person name="Kellner S."/>
            <person name="Helm M."/>
            <person name="Roine E."/>
        </authorList>
    </citation>
    <scope>NUCLEOTIDE SEQUENCE [LARGE SCALE GENOMIC DNA]</scope>
</reference>
<dbReference type="EMBL" id="JN882266">
    <property type="protein sequence ID" value="AFD04013.1"/>
    <property type="molecule type" value="Genomic_DNA"/>
</dbReference>
<organism evidence="2 3">
    <name type="scientific">Halorubrum pleomorphic virus 6</name>
    <dbReference type="NCBI Taxonomy" id="1156721"/>
    <lineage>
        <taxon>Viruses</taxon>
        <taxon>Monodnaviria</taxon>
        <taxon>Trapavirae</taxon>
        <taxon>Saleviricota</taxon>
        <taxon>Huolimaviricetes</taxon>
        <taxon>Haloruvirales</taxon>
        <taxon>Pleolipoviridae</taxon>
        <taxon>Alphapleolipovirus</taxon>
        <taxon>Alphapleolipovirus samutsakhonense</taxon>
    </lineage>
</organism>
<accession>H9ABP3</accession>
<dbReference type="RefSeq" id="YP_005454286.1">
    <property type="nucleotide sequence ID" value="NC_017089.1"/>
</dbReference>
<keyword evidence="3" id="KW-1185">Reference proteome</keyword>